<protein>
    <submittedName>
        <fullName evidence="1">Uncharacterized protein</fullName>
    </submittedName>
</protein>
<dbReference type="Proteomes" id="UP000663722">
    <property type="component" value="Chromosome"/>
</dbReference>
<dbReference type="KEGG" id="dmm:dnm_002870"/>
<gene>
    <name evidence="1" type="ORF">dnm_002870</name>
</gene>
<sequence length="54" mass="5982">MYIYSIIKICPERAGLHFVSVAYFSISGESIEIRQNTAPSGSFNEIISDLTKAL</sequence>
<dbReference type="AlphaFoldDB" id="A0A975BFD0"/>
<accession>A0A975BFD0</accession>
<evidence type="ECO:0000313" key="2">
    <source>
        <dbReference type="Proteomes" id="UP000663722"/>
    </source>
</evidence>
<proteinExistence type="predicted"/>
<name>A0A975BFD0_9BACT</name>
<reference evidence="1" key="1">
    <citation type="journal article" date="2021" name="Microb. Physiol.">
        <title>Proteogenomic Insights into the Physiology of Marine, Sulfate-Reducing, Filamentous Desulfonema limicola and Desulfonema magnum.</title>
        <authorList>
            <person name="Schnaars V."/>
            <person name="Wohlbrand L."/>
            <person name="Scheve S."/>
            <person name="Hinrichs C."/>
            <person name="Reinhardt R."/>
            <person name="Rabus R."/>
        </authorList>
    </citation>
    <scope>NUCLEOTIDE SEQUENCE</scope>
    <source>
        <strain evidence="1">4be13</strain>
    </source>
</reference>
<evidence type="ECO:0000313" key="1">
    <source>
        <dbReference type="EMBL" id="QTA84293.1"/>
    </source>
</evidence>
<keyword evidence="2" id="KW-1185">Reference proteome</keyword>
<organism evidence="1 2">
    <name type="scientific">Desulfonema magnum</name>
    <dbReference type="NCBI Taxonomy" id="45655"/>
    <lineage>
        <taxon>Bacteria</taxon>
        <taxon>Pseudomonadati</taxon>
        <taxon>Thermodesulfobacteriota</taxon>
        <taxon>Desulfobacteria</taxon>
        <taxon>Desulfobacterales</taxon>
        <taxon>Desulfococcaceae</taxon>
        <taxon>Desulfonema</taxon>
    </lineage>
</organism>
<dbReference type="EMBL" id="CP061800">
    <property type="protein sequence ID" value="QTA84293.1"/>
    <property type="molecule type" value="Genomic_DNA"/>
</dbReference>